<accession>A0A9X1T5J2</accession>
<dbReference type="SUPFAM" id="SSF51735">
    <property type="entry name" value="NAD(P)-binding Rossmann-fold domains"/>
    <property type="match status" value="1"/>
</dbReference>
<dbReference type="PROSITE" id="PS00061">
    <property type="entry name" value="ADH_SHORT"/>
    <property type="match status" value="1"/>
</dbReference>
<protein>
    <submittedName>
        <fullName evidence="6">NAD(P)-dependent oxidoreductase</fullName>
    </submittedName>
</protein>
<comment type="subcellular location">
    <subcellularLocation>
        <location evidence="1">Peroxisome</location>
    </subcellularLocation>
</comment>
<dbReference type="GO" id="GO:0016491">
    <property type="term" value="F:oxidoreductase activity"/>
    <property type="evidence" value="ECO:0007669"/>
    <property type="project" value="UniProtKB-KW"/>
</dbReference>
<dbReference type="Gene3D" id="3.40.50.720">
    <property type="entry name" value="NAD(P)-binding Rossmann-like Domain"/>
    <property type="match status" value="1"/>
</dbReference>
<dbReference type="RefSeq" id="WP_233719385.1">
    <property type="nucleotide sequence ID" value="NZ_JAJUWU010000008.1"/>
</dbReference>
<dbReference type="InterPro" id="IPR051935">
    <property type="entry name" value="HSDL2"/>
</dbReference>
<evidence type="ECO:0000256" key="5">
    <source>
        <dbReference type="ARBA" id="ARBA00023140"/>
    </source>
</evidence>
<evidence type="ECO:0000313" key="7">
    <source>
        <dbReference type="Proteomes" id="UP001139035"/>
    </source>
</evidence>
<keyword evidence="4" id="KW-0560">Oxidoreductase</keyword>
<keyword evidence="5" id="KW-0576">Peroxisome</keyword>
<dbReference type="Proteomes" id="UP001139035">
    <property type="component" value="Unassembled WGS sequence"/>
</dbReference>
<comment type="similarity">
    <text evidence="2">Belongs to the short-chain dehydrogenases/reductases (SDR) family.</text>
</comment>
<comment type="caution">
    <text evidence="6">The sequence shown here is derived from an EMBL/GenBank/DDBJ whole genome shotgun (WGS) entry which is preliminary data.</text>
</comment>
<dbReference type="PANTHER" id="PTHR42808">
    <property type="entry name" value="HYDROXYSTEROID DEHYDROGENASE-LIKE PROTEIN 2"/>
    <property type="match status" value="1"/>
</dbReference>
<dbReference type="FunFam" id="3.40.50.720:FF:000301">
    <property type="entry name" value="Hydroxysteroid dehydrogenase like 2"/>
    <property type="match status" value="1"/>
</dbReference>
<keyword evidence="3" id="KW-0521">NADP</keyword>
<dbReference type="PANTHER" id="PTHR42808:SF3">
    <property type="entry name" value="HYDROXYSTEROID DEHYDROGENASE-LIKE PROTEIN 2"/>
    <property type="match status" value="1"/>
</dbReference>
<evidence type="ECO:0000256" key="4">
    <source>
        <dbReference type="ARBA" id="ARBA00023002"/>
    </source>
</evidence>
<dbReference type="AlphaFoldDB" id="A0A9X1T5J2"/>
<dbReference type="EMBL" id="JAJUWU010000008">
    <property type="protein sequence ID" value="MCE7028225.1"/>
    <property type="molecule type" value="Genomic_DNA"/>
</dbReference>
<gene>
    <name evidence="6" type="ORF">LZD57_09510</name>
</gene>
<keyword evidence="7" id="KW-1185">Reference proteome</keyword>
<proteinExistence type="inferred from homology"/>
<dbReference type="NCBIfam" id="NF006133">
    <property type="entry name" value="PRK08278.1"/>
    <property type="match status" value="1"/>
</dbReference>
<dbReference type="InterPro" id="IPR036291">
    <property type="entry name" value="NAD(P)-bd_dom_sf"/>
</dbReference>
<dbReference type="Pfam" id="PF00106">
    <property type="entry name" value="adh_short"/>
    <property type="match status" value="1"/>
</dbReference>
<dbReference type="InterPro" id="IPR020904">
    <property type="entry name" value="Sc_DH/Rdtase_CS"/>
</dbReference>
<organism evidence="6 7">
    <name type="scientific">Jiella avicenniae</name>
    <dbReference type="NCBI Taxonomy" id="2907202"/>
    <lineage>
        <taxon>Bacteria</taxon>
        <taxon>Pseudomonadati</taxon>
        <taxon>Pseudomonadota</taxon>
        <taxon>Alphaproteobacteria</taxon>
        <taxon>Hyphomicrobiales</taxon>
        <taxon>Aurantimonadaceae</taxon>
        <taxon>Jiella</taxon>
    </lineage>
</organism>
<name>A0A9X1T5J2_9HYPH</name>
<evidence type="ECO:0000256" key="2">
    <source>
        <dbReference type="ARBA" id="ARBA00006484"/>
    </source>
</evidence>
<evidence type="ECO:0000256" key="1">
    <source>
        <dbReference type="ARBA" id="ARBA00004275"/>
    </source>
</evidence>
<reference evidence="6" key="1">
    <citation type="submission" date="2022-01" db="EMBL/GenBank/DDBJ databases">
        <title>Jiella avicenniae sp. nov., a novel endophytic bacterium isolated from bark of Avicennia marina.</title>
        <authorList>
            <person name="Tuo L."/>
        </authorList>
    </citation>
    <scope>NUCLEOTIDE SEQUENCE</scope>
    <source>
        <strain evidence="6">CBK1P-4</strain>
    </source>
</reference>
<evidence type="ECO:0000313" key="6">
    <source>
        <dbReference type="EMBL" id="MCE7028225.1"/>
    </source>
</evidence>
<dbReference type="PRINTS" id="PR00081">
    <property type="entry name" value="GDHRDH"/>
</dbReference>
<evidence type="ECO:0000256" key="3">
    <source>
        <dbReference type="ARBA" id="ARBA00022857"/>
    </source>
</evidence>
<dbReference type="InterPro" id="IPR002347">
    <property type="entry name" value="SDR_fam"/>
</dbReference>
<sequence length="292" mass="30937">MAGTLQEKTIFMSGGSRGIGLAIALRAARDGANVVIAAKTDQPHPKLPGTIHTAVEEIEKAGGKGLAVLCDIREDAQVEAAVAKAAEHFGGIDVCVNNASAIQLTDTLSTEMRRYDLMNGVNARGTFLVSKCCIPHLKKAENPHILTLSPPLDMQAKWFAGHVAYSMAKFGMSMVTLGLAEELKADGIAANSLWPLTVIDTAAVRNVLGGAPLAAMSRSPEIVADAAHAILTKPSREFTGRFVIDELLLMEEGVTDFSKYGPETGVPMADFFVPDEAFAKAATKVRQQPGSH</sequence>